<feature type="region of interest" description="Disordered" evidence="1">
    <location>
        <begin position="336"/>
        <end position="355"/>
    </location>
</feature>
<feature type="compositionally biased region" description="Polar residues" evidence="1">
    <location>
        <begin position="539"/>
        <end position="548"/>
    </location>
</feature>
<dbReference type="EMBL" id="FNOV01000003">
    <property type="protein sequence ID" value="SDX80914.1"/>
    <property type="molecule type" value="Genomic_DNA"/>
</dbReference>
<evidence type="ECO:0000313" key="2">
    <source>
        <dbReference type="EMBL" id="SDX80914.1"/>
    </source>
</evidence>
<proteinExistence type="predicted"/>
<protein>
    <submittedName>
        <fullName evidence="2">Uncharacterized protein</fullName>
    </submittedName>
</protein>
<feature type="compositionally biased region" description="Basic and acidic residues" evidence="1">
    <location>
        <begin position="522"/>
        <end position="538"/>
    </location>
</feature>
<feature type="compositionally biased region" description="Low complexity" evidence="1">
    <location>
        <begin position="336"/>
        <end position="351"/>
    </location>
</feature>
<gene>
    <name evidence="2" type="ORF">SAMN04488069_103256</name>
</gene>
<evidence type="ECO:0000256" key="1">
    <source>
        <dbReference type="SAM" id="MobiDB-lite"/>
    </source>
</evidence>
<evidence type="ECO:0000313" key="3">
    <source>
        <dbReference type="Proteomes" id="UP000199249"/>
    </source>
</evidence>
<name>A0A1H3ESH0_9BACT</name>
<reference evidence="3" key="1">
    <citation type="submission" date="2016-10" db="EMBL/GenBank/DDBJ databases">
        <authorList>
            <person name="Varghese N."/>
            <person name="Submissions S."/>
        </authorList>
    </citation>
    <scope>NUCLEOTIDE SEQUENCE [LARGE SCALE GENOMIC DNA]</scope>
    <source>
        <strain evidence="3">CGMCC 1.8975</strain>
    </source>
</reference>
<sequence>MATVSFPNYSPVPLGVAGSGEAFLLQGGDKPLATIARQDLIARHAAEKAAANKQKQEQQEAQQMQRLRSGIQTDGFLPYKPMLDQERGGLYKQLQGVIHNPSLNSVDKQSQADEIIANHNSKVDWTKQLESRFKDVVRLSSGADAPYNPAAVDAALQATLKDKDGQILAPGSYNPDVVNAVLDNPDTFDQTAVATRFLDQLVKEDSSTTSTAATPGRYGQRNTATSNFFEVQDGAFKLDPTTGRRIARTSRPEVVEAARRDPFVSKLIDQQMKAHAATVAGVVEKMKASEPLTEQEQQLVGQEQTGSKRYTQYLDELLLPHAYQRSTEIQTYARPVAPKAPKAAPKAAPKKSASEITVTPTVGYQASTYTPEPNGLRQRTMKAALGITPAQVTNHYPTVGVTFASARSPFAEVLVDNRGAEVVGQNGTTTKLAQGNGKVPARITSRDLALYINGKRVGRSRAFTSDTDAYGYLLSTIEGLTPEQARKAEFRAEYRGSITDKARTLNSGTGGQNAAGNQESEGADRKKTNPWDISETKGRNSGPTSTEQSVIIPANQTTDAQLQRASGGTWNPRKLTSEQARAVEALKRKGGRLLDPYTQTPTTGQQPQPVLKKTGVDWGVPAPGNTGGKKKTSFSVPTPASGDRYRKQLVGKKDVLGFGTPSPANRGGAY</sequence>
<dbReference type="AlphaFoldDB" id="A0A1H3ESH0"/>
<dbReference type="Proteomes" id="UP000199249">
    <property type="component" value="Unassembled WGS sequence"/>
</dbReference>
<accession>A0A1H3ESH0</accession>
<feature type="region of interest" description="Disordered" evidence="1">
    <location>
        <begin position="204"/>
        <end position="223"/>
    </location>
</feature>
<keyword evidence="3" id="KW-1185">Reference proteome</keyword>
<organism evidence="2 3">
    <name type="scientific">Hymenobacter psychrophilus</name>
    <dbReference type="NCBI Taxonomy" id="651662"/>
    <lineage>
        <taxon>Bacteria</taxon>
        <taxon>Pseudomonadati</taxon>
        <taxon>Bacteroidota</taxon>
        <taxon>Cytophagia</taxon>
        <taxon>Cytophagales</taxon>
        <taxon>Hymenobacteraceae</taxon>
        <taxon>Hymenobacter</taxon>
    </lineage>
</organism>
<feature type="region of interest" description="Disordered" evidence="1">
    <location>
        <begin position="501"/>
        <end position="548"/>
    </location>
</feature>
<feature type="region of interest" description="Disordered" evidence="1">
    <location>
        <begin position="620"/>
        <end position="643"/>
    </location>
</feature>